<reference evidence="4" key="1">
    <citation type="journal article" date="2018" name="Front. Microbiol.">
        <title>Genome-Based Analysis Reveals the Taxonomy and Diversity of the Family Idiomarinaceae.</title>
        <authorList>
            <person name="Liu Y."/>
            <person name="Lai Q."/>
            <person name="Shao Z."/>
        </authorList>
    </citation>
    <scope>NUCLEOTIDE SEQUENCE [LARGE SCALE GENOMIC DNA]</scope>
    <source>
        <strain evidence="4">GBPy7</strain>
    </source>
</reference>
<gene>
    <name evidence="3" type="ORF">CWE08_07385</name>
</gene>
<evidence type="ECO:0000313" key="3">
    <source>
        <dbReference type="EMBL" id="RUO20915.1"/>
    </source>
</evidence>
<dbReference type="AlphaFoldDB" id="A0A432VWI2"/>
<dbReference type="EMBL" id="PIPJ01000004">
    <property type="protein sequence ID" value="RUO20915.1"/>
    <property type="molecule type" value="Genomic_DNA"/>
</dbReference>
<proteinExistence type="predicted"/>
<dbReference type="InterPro" id="IPR027417">
    <property type="entry name" value="P-loop_NTPase"/>
</dbReference>
<dbReference type="Pfam" id="PF13173">
    <property type="entry name" value="AAA_14"/>
    <property type="match status" value="1"/>
</dbReference>
<organism evidence="3 4">
    <name type="scientific">Aliidiomarina iranensis</name>
    <dbReference type="NCBI Taxonomy" id="1434071"/>
    <lineage>
        <taxon>Bacteria</taxon>
        <taxon>Pseudomonadati</taxon>
        <taxon>Pseudomonadota</taxon>
        <taxon>Gammaproteobacteria</taxon>
        <taxon>Alteromonadales</taxon>
        <taxon>Idiomarinaceae</taxon>
        <taxon>Aliidiomarina</taxon>
    </lineage>
</organism>
<evidence type="ECO:0000313" key="4">
    <source>
        <dbReference type="Proteomes" id="UP000288395"/>
    </source>
</evidence>
<sequence length="414" mass="46733">MTDYYSRFAEHAIQEALNESPVILIHGSRQSGKKTLARRIGEPLGYHYISFDDANQLNAAQSDPVGFVRDLPNLCILDEVQRVPQIFTAIKAVVDSNRTAGRFILTGSANILLLPTLSDSLAGRMEIIHLRPLAQAEIAHRSATTFFDELFEEKPRASFNQHRLWRLGAELSRVVTAGGYPPAILRNNSKRRAVWYRDYVNTIVQRDVQDIAAIQNLSELPRLLEVAASQSARLFNASELAAPFALSRPTINHYLGLLEQLFIIEQVQPWHTNRLSRAVKTPKLHFLDTGLACSLLGVDAETLYQDRTIWGQMLETFTLQELKKHADAYNEPLKFYHFRNKDKVEVDIVIERGRSIYGFEVKSASTVLTSDFKGLRKLQHSCPENFAMGVLFYDGDAILPFGNGFYAIPISVLM</sequence>
<feature type="domain" description="DUF4143" evidence="2">
    <location>
        <begin position="205"/>
        <end position="363"/>
    </location>
</feature>
<dbReference type="InterPro" id="IPR041682">
    <property type="entry name" value="AAA_14"/>
</dbReference>
<evidence type="ECO:0000259" key="1">
    <source>
        <dbReference type="Pfam" id="PF13173"/>
    </source>
</evidence>
<dbReference type="InterPro" id="IPR025420">
    <property type="entry name" value="DUF4143"/>
</dbReference>
<dbReference type="PANTHER" id="PTHR43566">
    <property type="entry name" value="CONSERVED PROTEIN"/>
    <property type="match status" value="1"/>
</dbReference>
<dbReference type="OrthoDB" id="9771844at2"/>
<protein>
    <submittedName>
        <fullName evidence="3">AAA family ATPase</fullName>
    </submittedName>
</protein>
<dbReference type="RefSeq" id="WP_126767170.1">
    <property type="nucleotide sequence ID" value="NZ_PIPJ01000004.1"/>
</dbReference>
<keyword evidence="4" id="KW-1185">Reference proteome</keyword>
<dbReference type="Proteomes" id="UP000288395">
    <property type="component" value="Unassembled WGS sequence"/>
</dbReference>
<evidence type="ECO:0000259" key="2">
    <source>
        <dbReference type="Pfam" id="PF13635"/>
    </source>
</evidence>
<name>A0A432VWI2_9GAMM</name>
<dbReference type="SUPFAM" id="SSF52540">
    <property type="entry name" value="P-loop containing nucleoside triphosphate hydrolases"/>
    <property type="match status" value="1"/>
</dbReference>
<feature type="domain" description="AAA" evidence="1">
    <location>
        <begin position="20"/>
        <end position="138"/>
    </location>
</feature>
<comment type="caution">
    <text evidence="3">The sequence shown here is derived from an EMBL/GenBank/DDBJ whole genome shotgun (WGS) entry which is preliminary data.</text>
</comment>
<dbReference type="PANTHER" id="PTHR43566:SF2">
    <property type="entry name" value="DUF4143 DOMAIN-CONTAINING PROTEIN"/>
    <property type="match status" value="1"/>
</dbReference>
<accession>A0A432VWI2</accession>
<dbReference type="Pfam" id="PF13635">
    <property type="entry name" value="DUF4143"/>
    <property type="match status" value="1"/>
</dbReference>